<evidence type="ECO:0000256" key="4">
    <source>
        <dbReference type="ARBA" id="ARBA00022490"/>
    </source>
</evidence>
<evidence type="ECO:0000256" key="11">
    <source>
        <dbReference type="RuleBase" id="RU363115"/>
    </source>
</evidence>
<dbReference type="GO" id="GO:0019786">
    <property type="term" value="F:protein-phosphatidylethanolamide deconjugating activity"/>
    <property type="evidence" value="ECO:0007669"/>
    <property type="project" value="InterPro"/>
</dbReference>
<feature type="region of interest" description="Disordered" evidence="12">
    <location>
        <begin position="412"/>
        <end position="444"/>
    </location>
</feature>
<evidence type="ECO:0000256" key="7">
    <source>
        <dbReference type="ARBA" id="ARBA00022807"/>
    </source>
</evidence>
<comment type="subcellular location">
    <subcellularLocation>
        <location evidence="11">Nucleus</location>
    </subcellularLocation>
    <subcellularLocation>
        <location evidence="11">Cytoplasm</location>
    </subcellularLocation>
    <subcellularLocation>
        <location evidence="1">Preautophagosomal structure</location>
    </subcellularLocation>
</comment>
<feature type="region of interest" description="Disordered" evidence="12">
    <location>
        <begin position="53"/>
        <end position="98"/>
    </location>
</feature>
<dbReference type="GO" id="GO:0034727">
    <property type="term" value="P:piecemeal microautophagy of the nucleus"/>
    <property type="evidence" value="ECO:0007669"/>
    <property type="project" value="TreeGrafter"/>
</dbReference>
<dbReference type="GeneID" id="55999048"/>
<feature type="compositionally biased region" description="Low complexity" evidence="12">
    <location>
        <begin position="55"/>
        <end position="75"/>
    </location>
</feature>
<dbReference type="OrthoDB" id="2960936at2759"/>
<keyword evidence="7" id="KW-0788">Thiol protease</keyword>
<dbReference type="GO" id="GO:0000407">
    <property type="term" value="C:phagophore assembly site"/>
    <property type="evidence" value="ECO:0007669"/>
    <property type="project" value="UniProtKB-SubCell"/>
</dbReference>
<dbReference type="SUPFAM" id="SSF54001">
    <property type="entry name" value="Cysteine proteinases"/>
    <property type="match status" value="1"/>
</dbReference>
<keyword evidence="15" id="KW-1185">Reference proteome</keyword>
<evidence type="ECO:0000313" key="14">
    <source>
        <dbReference type="EMBL" id="QKX64397.1"/>
    </source>
</evidence>
<name>A0A7H8RE67_TALRU</name>
<gene>
    <name evidence="14" type="ORF">TRUGW13939_11571</name>
</gene>
<dbReference type="GO" id="GO:0035973">
    <property type="term" value="P:aggrephagy"/>
    <property type="evidence" value="ECO:0007669"/>
    <property type="project" value="TreeGrafter"/>
</dbReference>
<keyword evidence="6 11" id="KW-0378">Hydrolase</keyword>
<dbReference type="GO" id="GO:0000045">
    <property type="term" value="P:autophagosome assembly"/>
    <property type="evidence" value="ECO:0007669"/>
    <property type="project" value="TreeGrafter"/>
</dbReference>
<feature type="compositionally biased region" description="Polar residues" evidence="12">
    <location>
        <begin position="76"/>
        <end position="89"/>
    </location>
</feature>
<dbReference type="Pfam" id="PF03416">
    <property type="entry name" value="Peptidase_C54"/>
    <property type="match status" value="1"/>
</dbReference>
<proteinExistence type="inferred from homology"/>
<dbReference type="InterPro" id="IPR046792">
    <property type="entry name" value="Peptidase_C54_cat"/>
</dbReference>
<dbReference type="GO" id="GO:0016485">
    <property type="term" value="P:protein processing"/>
    <property type="evidence" value="ECO:0007669"/>
    <property type="project" value="TreeGrafter"/>
</dbReference>
<dbReference type="PANTHER" id="PTHR22624">
    <property type="entry name" value="CYSTEINE PROTEASE ATG4"/>
    <property type="match status" value="1"/>
</dbReference>
<evidence type="ECO:0000256" key="12">
    <source>
        <dbReference type="SAM" id="MobiDB-lite"/>
    </source>
</evidence>
<evidence type="ECO:0000256" key="3">
    <source>
        <dbReference type="ARBA" id="ARBA00022448"/>
    </source>
</evidence>
<dbReference type="KEGG" id="trg:TRUGW13939_11571"/>
<dbReference type="EC" id="3.4.22.-" evidence="11"/>
<dbReference type="GO" id="GO:0004197">
    <property type="term" value="F:cysteine-type endopeptidase activity"/>
    <property type="evidence" value="ECO:0007669"/>
    <property type="project" value="TreeGrafter"/>
</dbReference>
<accession>A0A7H8RE67</accession>
<evidence type="ECO:0000256" key="9">
    <source>
        <dbReference type="ARBA" id="ARBA00023006"/>
    </source>
</evidence>
<evidence type="ECO:0000313" key="15">
    <source>
        <dbReference type="Proteomes" id="UP000509510"/>
    </source>
</evidence>
<comment type="similarity">
    <text evidence="2 11">Belongs to the peptidase C54 family.</text>
</comment>
<keyword evidence="11" id="KW-0539">Nucleus</keyword>
<evidence type="ECO:0000256" key="2">
    <source>
        <dbReference type="ARBA" id="ARBA00010958"/>
    </source>
</evidence>
<dbReference type="Proteomes" id="UP000509510">
    <property type="component" value="Chromosome VI"/>
</dbReference>
<keyword evidence="4 11" id="KW-0963">Cytoplasm</keyword>
<evidence type="ECO:0000256" key="1">
    <source>
        <dbReference type="ARBA" id="ARBA00004329"/>
    </source>
</evidence>
<evidence type="ECO:0000256" key="8">
    <source>
        <dbReference type="ARBA" id="ARBA00022927"/>
    </source>
</evidence>
<evidence type="ECO:0000256" key="6">
    <source>
        <dbReference type="ARBA" id="ARBA00022801"/>
    </source>
</evidence>
<keyword evidence="5 11" id="KW-0645">Protease</keyword>
<dbReference type="GO" id="GO:0015031">
    <property type="term" value="P:protein transport"/>
    <property type="evidence" value="ECO:0007669"/>
    <property type="project" value="UniProtKB-KW"/>
</dbReference>
<comment type="function">
    <text evidence="11">Required for selective autophagic degradation of the nucleus (nucleophagy) as well as for mitophagy which contributes to regulate mitochondrial quantity and quality by eliminating the mitochondria to a basal level to fulfill cellular energy requirements and preventing excess ROS production.</text>
</comment>
<feature type="compositionally biased region" description="Acidic residues" evidence="12">
    <location>
        <begin position="431"/>
        <end position="444"/>
    </location>
</feature>
<dbReference type="InterPro" id="IPR005078">
    <property type="entry name" value="Peptidase_C54"/>
</dbReference>
<comment type="catalytic activity">
    <reaction evidence="10">
        <text>[protein]-C-terminal L-amino acid-glycyl-phosphatidylethanolamide + H2O = [protein]-C-terminal L-amino acid-glycine + a 1,2-diacyl-sn-glycero-3-phosphoethanolamine</text>
        <dbReference type="Rhea" id="RHEA:67548"/>
        <dbReference type="Rhea" id="RHEA-COMP:17323"/>
        <dbReference type="Rhea" id="RHEA-COMP:17324"/>
        <dbReference type="ChEBI" id="CHEBI:15377"/>
        <dbReference type="ChEBI" id="CHEBI:64612"/>
        <dbReference type="ChEBI" id="CHEBI:172940"/>
        <dbReference type="ChEBI" id="CHEBI:172941"/>
    </reaction>
    <physiologicalReaction direction="left-to-right" evidence="10">
        <dbReference type="Rhea" id="RHEA:67549"/>
    </physiologicalReaction>
</comment>
<dbReference type="GO" id="GO:0000423">
    <property type="term" value="P:mitophagy"/>
    <property type="evidence" value="ECO:0007669"/>
    <property type="project" value="TreeGrafter"/>
</dbReference>
<dbReference type="InterPro" id="IPR038765">
    <property type="entry name" value="Papain-like_cys_pep_sf"/>
</dbReference>
<keyword evidence="9" id="KW-0072">Autophagy</keyword>
<reference evidence="15" key="1">
    <citation type="submission" date="2020-06" db="EMBL/GenBank/DDBJ databases">
        <title>A chromosome-scale genome assembly of Talaromyces rugulosus W13939.</title>
        <authorList>
            <person name="Wang B."/>
            <person name="Guo L."/>
            <person name="Ye K."/>
            <person name="Wang L."/>
        </authorList>
    </citation>
    <scope>NUCLEOTIDE SEQUENCE [LARGE SCALE GENOMIC DNA]</scope>
    <source>
        <strain evidence="15">W13939</strain>
    </source>
</reference>
<sequence length="444" mass="50214">MNNIDIGRYKRIVQYFWDPEPKNDEGPGSRLWCLGSQYVTQDEDFVLLDPAASKETTTQTSLETETETQQKNNQTSPDEPSTDYQSSNKPLAEKRLDTTTTTTLGWPKAFLDDFESKVWMTYRSNFPTIAKSEDQNASQTMSLGVRLRSHLIEGFTSDTGWGCMIRSGQSLLANAIFVSQLGRDWRRGTREEDEGRLLSMFADEPDAPFSIHRFVNHGSLYCGKHPGEWFGPSATSRCIEALCQDHPDAGLNVYVTNDSSDVYEDRFRAVALDKSGHMRPTLILLGIRLGIDRVTPVYRKSLEAALTMPQSIGIAGGRPSASHYFVGVQNPYFFYLDPHHTRPALPPRERGQTYTQEELDSYHTRRLRRLHIDDMDPSMLVGFLIKDEDDWSDWKRRIQTPQESGKAIVHVHAASSDAAPSPTHERATALDEVEALDDSELDED</sequence>
<keyword evidence="8" id="KW-0653">Protein transport</keyword>
<dbReference type="PANTHER" id="PTHR22624:SF49">
    <property type="entry name" value="CYSTEINE PROTEASE"/>
    <property type="match status" value="1"/>
</dbReference>
<dbReference type="GO" id="GO:0005634">
    <property type="term" value="C:nucleus"/>
    <property type="evidence" value="ECO:0007669"/>
    <property type="project" value="UniProtKB-SubCell"/>
</dbReference>
<dbReference type="EMBL" id="CP055903">
    <property type="protein sequence ID" value="QKX64397.1"/>
    <property type="molecule type" value="Genomic_DNA"/>
</dbReference>
<dbReference type="RefSeq" id="XP_035350570.1">
    <property type="nucleotide sequence ID" value="XM_035494677.1"/>
</dbReference>
<keyword evidence="3" id="KW-0813">Transport</keyword>
<evidence type="ECO:0000256" key="5">
    <source>
        <dbReference type="ARBA" id="ARBA00022670"/>
    </source>
</evidence>
<evidence type="ECO:0000259" key="13">
    <source>
        <dbReference type="Pfam" id="PF03416"/>
    </source>
</evidence>
<evidence type="ECO:0000256" key="10">
    <source>
        <dbReference type="ARBA" id="ARBA00029362"/>
    </source>
</evidence>
<organism evidence="14 15">
    <name type="scientific">Talaromyces rugulosus</name>
    <name type="common">Penicillium rugulosum</name>
    <dbReference type="NCBI Taxonomy" id="121627"/>
    <lineage>
        <taxon>Eukaryota</taxon>
        <taxon>Fungi</taxon>
        <taxon>Dikarya</taxon>
        <taxon>Ascomycota</taxon>
        <taxon>Pezizomycotina</taxon>
        <taxon>Eurotiomycetes</taxon>
        <taxon>Eurotiomycetidae</taxon>
        <taxon>Eurotiales</taxon>
        <taxon>Trichocomaceae</taxon>
        <taxon>Talaromyces</taxon>
        <taxon>Talaromyces sect. Islandici</taxon>
    </lineage>
</organism>
<dbReference type="AlphaFoldDB" id="A0A7H8RE67"/>
<feature type="domain" description="Peptidase C54 catalytic" evidence="13">
    <location>
        <begin position="108"/>
        <end position="396"/>
    </location>
</feature>
<protein>
    <recommendedName>
        <fullName evidence="11">Cysteine protease</fullName>
        <ecNumber evidence="11">3.4.22.-</ecNumber>
    </recommendedName>
</protein>